<dbReference type="Gene3D" id="3.40.190.290">
    <property type="match status" value="1"/>
</dbReference>
<comment type="caution">
    <text evidence="7">The sequence shown here is derived from an EMBL/GenBank/DDBJ whole genome shotgun (WGS) entry which is preliminary data.</text>
</comment>
<dbReference type="AlphaFoldDB" id="A0A5C8PST1"/>
<feature type="region of interest" description="Disordered" evidence="5">
    <location>
        <begin position="187"/>
        <end position="217"/>
    </location>
</feature>
<dbReference type="GO" id="GO:0003677">
    <property type="term" value="F:DNA binding"/>
    <property type="evidence" value="ECO:0007669"/>
    <property type="project" value="UniProtKB-KW"/>
</dbReference>
<feature type="domain" description="LysR substrate-binding" evidence="6">
    <location>
        <begin position="9"/>
        <end position="171"/>
    </location>
</feature>
<name>A0A5C8PST1_9HYPH</name>
<gene>
    <name evidence="7" type="ORF">FHP25_04870</name>
</gene>
<reference evidence="7 8" key="1">
    <citation type="submission" date="2019-06" db="EMBL/GenBank/DDBJ databases">
        <title>New taxonomy in bacterial strain CC-CFT640, isolated from vineyard.</title>
        <authorList>
            <person name="Lin S.-Y."/>
            <person name="Tsai C.-F."/>
            <person name="Young C.-C."/>
        </authorList>
    </citation>
    <scope>NUCLEOTIDE SEQUENCE [LARGE SCALE GENOMIC DNA]</scope>
    <source>
        <strain evidence="7 8">CC-CFT640</strain>
    </source>
</reference>
<dbReference type="GO" id="GO:0003700">
    <property type="term" value="F:DNA-binding transcription factor activity"/>
    <property type="evidence" value="ECO:0007669"/>
    <property type="project" value="TreeGrafter"/>
</dbReference>
<keyword evidence="4" id="KW-0804">Transcription</keyword>
<comment type="similarity">
    <text evidence="1">Belongs to the LysR transcriptional regulatory family.</text>
</comment>
<evidence type="ECO:0000256" key="2">
    <source>
        <dbReference type="ARBA" id="ARBA00023015"/>
    </source>
</evidence>
<dbReference type="Proteomes" id="UP000321638">
    <property type="component" value="Unassembled WGS sequence"/>
</dbReference>
<evidence type="ECO:0000256" key="1">
    <source>
        <dbReference type="ARBA" id="ARBA00009437"/>
    </source>
</evidence>
<organism evidence="7 8">
    <name type="scientific">Vineibacter terrae</name>
    <dbReference type="NCBI Taxonomy" id="2586908"/>
    <lineage>
        <taxon>Bacteria</taxon>
        <taxon>Pseudomonadati</taxon>
        <taxon>Pseudomonadota</taxon>
        <taxon>Alphaproteobacteria</taxon>
        <taxon>Hyphomicrobiales</taxon>
        <taxon>Vineibacter</taxon>
    </lineage>
</organism>
<sequence length="217" mass="22629">MLDADNLRPLIENFRSGAIDVLILTQSPSAARPIVVSTPFATGELACVLPAGHRLCAARSIHADDLADEPFIGLAAVPSARRSIDRAFERRSGRPRVVAEATSALSACMLAAEGVGITIVGDMTAMTAIQAGAGIAVRRFRPVVPYTIDHALARPADEAPLGDAFCRLARKHGPAIHAGLLRHPASARDAAAASAGRDPSSKARRAPLLKNPALRSG</sequence>
<keyword evidence="8" id="KW-1185">Reference proteome</keyword>
<evidence type="ECO:0000256" key="4">
    <source>
        <dbReference type="ARBA" id="ARBA00023163"/>
    </source>
</evidence>
<dbReference type="SUPFAM" id="SSF53850">
    <property type="entry name" value="Periplasmic binding protein-like II"/>
    <property type="match status" value="1"/>
</dbReference>
<feature type="compositionally biased region" description="Low complexity" evidence="5">
    <location>
        <begin position="187"/>
        <end position="198"/>
    </location>
</feature>
<accession>A0A5C8PST1</accession>
<dbReference type="GO" id="GO:0032993">
    <property type="term" value="C:protein-DNA complex"/>
    <property type="evidence" value="ECO:0007669"/>
    <property type="project" value="TreeGrafter"/>
</dbReference>
<dbReference type="Pfam" id="PF03466">
    <property type="entry name" value="LysR_substrate"/>
    <property type="match status" value="1"/>
</dbReference>
<evidence type="ECO:0000256" key="3">
    <source>
        <dbReference type="ARBA" id="ARBA00023125"/>
    </source>
</evidence>
<dbReference type="InterPro" id="IPR005119">
    <property type="entry name" value="LysR_subst-bd"/>
</dbReference>
<dbReference type="RefSeq" id="WP_147845780.1">
    <property type="nucleotide sequence ID" value="NZ_VDUZ01000004.1"/>
</dbReference>
<dbReference type="EMBL" id="VDUZ01000004">
    <property type="protein sequence ID" value="TXL80366.1"/>
    <property type="molecule type" value="Genomic_DNA"/>
</dbReference>
<dbReference type="OrthoDB" id="9806538at2"/>
<keyword evidence="3" id="KW-0238">DNA-binding</keyword>
<evidence type="ECO:0000313" key="8">
    <source>
        <dbReference type="Proteomes" id="UP000321638"/>
    </source>
</evidence>
<dbReference type="PANTHER" id="PTHR30346">
    <property type="entry name" value="TRANSCRIPTIONAL DUAL REGULATOR HCAR-RELATED"/>
    <property type="match status" value="1"/>
</dbReference>
<evidence type="ECO:0000313" key="7">
    <source>
        <dbReference type="EMBL" id="TXL80366.1"/>
    </source>
</evidence>
<dbReference type="PANTHER" id="PTHR30346:SF0">
    <property type="entry name" value="HCA OPERON TRANSCRIPTIONAL ACTIVATOR HCAR"/>
    <property type="match status" value="1"/>
</dbReference>
<proteinExistence type="inferred from homology"/>
<keyword evidence="2" id="KW-0805">Transcription regulation</keyword>
<evidence type="ECO:0000256" key="5">
    <source>
        <dbReference type="SAM" id="MobiDB-lite"/>
    </source>
</evidence>
<protein>
    <recommendedName>
        <fullName evidence="6">LysR substrate-binding domain-containing protein</fullName>
    </recommendedName>
</protein>
<evidence type="ECO:0000259" key="6">
    <source>
        <dbReference type="Pfam" id="PF03466"/>
    </source>
</evidence>